<reference evidence="1" key="1">
    <citation type="journal article" date="2014" name="Genome Announc.">
        <title>Draft Genome Sequences of Marine Flavobacterium Algibacter lectus Strains SS8 and NR4.</title>
        <authorList>
            <person name="Takatani N."/>
            <person name="Nakanishi M."/>
            <person name="Meirelles P."/>
            <person name="Mino S."/>
            <person name="Suda W."/>
            <person name="Oshima K."/>
            <person name="Hattori M."/>
            <person name="Ohkuma M."/>
            <person name="Hosokawa M."/>
            <person name="Miyashita K."/>
            <person name="Thompson F.L."/>
            <person name="Niwa A."/>
            <person name="Sawabe T."/>
            <person name="Sawabe T."/>
        </authorList>
    </citation>
    <scope>NUCLEOTIDE SEQUENCE [LARGE SCALE GENOMIC DNA]</scope>
    <source>
        <strain evidence="1">JCM 19274</strain>
    </source>
</reference>
<sequence>MVGALVFSCTDLNEEVIDEVIGGESSNPESAMAAAYGQLANRTFTDHGNVFGLQEYPTDECMLPTRGSDWGRWWKMACINRVYLGEQTMLQLPVLGII</sequence>
<name>A0A090WK70_9FLAO</name>
<gene>
    <name evidence="1" type="ORF">JCM19274_5183</name>
</gene>
<protein>
    <submittedName>
        <fullName evidence="1">Putative outer membrane protein</fullName>
    </submittedName>
</protein>
<evidence type="ECO:0000313" key="1">
    <source>
        <dbReference type="EMBL" id="GAL77470.1"/>
    </source>
</evidence>
<dbReference type="AlphaFoldDB" id="A0A090WK70"/>
<proteinExistence type="predicted"/>
<dbReference type="Proteomes" id="UP000029643">
    <property type="component" value="Unassembled WGS sequence"/>
</dbReference>
<evidence type="ECO:0000313" key="2">
    <source>
        <dbReference type="Proteomes" id="UP000029643"/>
    </source>
</evidence>
<dbReference type="EMBL" id="BBNU01000001">
    <property type="protein sequence ID" value="GAL77470.1"/>
    <property type="molecule type" value="Genomic_DNA"/>
</dbReference>
<comment type="caution">
    <text evidence="1">The sequence shown here is derived from an EMBL/GenBank/DDBJ whole genome shotgun (WGS) entry which is preliminary data.</text>
</comment>
<organism evidence="1 2">
    <name type="scientific">Algibacter lectus</name>
    <dbReference type="NCBI Taxonomy" id="221126"/>
    <lineage>
        <taxon>Bacteria</taxon>
        <taxon>Pseudomonadati</taxon>
        <taxon>Bacteroidota</taxon>
        <taxon>Flavobacteriia</taxon>
        <taxon>Flavobacteriales</taxon>
        <taxon>Flavobacteriaceae</taxon>
        <taxon>Algibacter</taxon>
    </lineage>
</organism>
<accession>A0A090WK70</accession>